<dbReference type="Proteomes" id="UP000436088">
    <property type="component" value="Unassembled WGS sequence"/>
</dbReference>
<dbReference type="PANTHER" id="PTHR31189:SF41">
    <property type="entry name" value="VICILIN C72"/>
    <property type="match status" value="1"/>
</dbReference>
<organism evidence="6 7">
    <name type="scientific">Hibiscus syriacus</name>
    <name type="common">Rose of Sharon</name>
    <dbReference type="NCBI Taxonomy" id="106335"/>
    <lineage>
        <taxon>Eukaryota</taxon>
        <taxon>Viridiplantae</taxon>
        <taxon>Streptophyta</taxon>
        <taxon>Embryophyta</taxon>
        <taxon>Tracheophyta</taxon>
        <taxon>Spermatophyta</taxon>
        <taxon>Magnoliopsida</taxon>
        <taxon>eudicotyledons</taxon>
        <taxon>Gunneridae</taxon>
        <taxon>Pentapetalae</taxon>
        <taxon>rosids</taxon>
        <taxon>malvids</taxon>
        <taxon>Malvales</taxon>
        <taxon>Malvaceae</taxon>
        <taxon>Malvoideae</taxon>
        <taxon>Hibiscus</taxon>
    </lineage>
</organism>
<feature type="domain" description="Cupin type-1" evidence="5">
    <location>
        <begin position="148"/>
        <end position="299"/>
    </location>
</feature>
<evidence type="ECO:0000313" key="7">
    <source>
        <dbReference type="Proteomes" id="UP000436088"/>
    </source>
</evidence>
<protein>
    <submittedName>
        <fullName evidence="6">Vicilin GC72-A</fullName>
    </submittedName>
</protein>
<feature type="chain" id="PRO_5025583732" evidence="4">
    <location>
        <begin position="23"/>
        <end position="445"/>
    </location>
</feature>
<keyword evidence="1 4" id="KW-0732">Signal</keyword>
<evidence type="ECO:0000256" key="1">
    <source>
        <dbReference type="ARBA" id="ARBA00022729"/>
    </source>
</evidence>
<comment type="similarity">
    <text evidence="2">Belongs to the 7S seed storage protein family.</text>
</comment>
<keyword evidence="7" id="KW-1185">Reference proteome</keyword>
<dbReference type="Gene3D" id="2.60.120.10">
    <property type="entry name" value="Jelly Rolls"/>
    <property type="match status" value="2"/>
</dbReference>
<evidence type="ECO:0000313" key="6">
    <source>
        <dbReference type="EMBL" id="KAE8670330.1"/>
    </source>
</evidence>
<proteinExistence type="inferred from homology"/>
<dbReference type="PANTHER" id="PTHR31189">
    <property type="entry name" value="OS03G0336100 PROTEIN-RELATED"/>
    <property type="match status" value="1"/>
</dbReference>
<accession>A0A6A2XKL3</accession>
<dbReference type="SUPFAM" id="SSF51182">
    <property type="entry name" value="RmlC-like cupins"/>
    <property type="match status" value="2"/>
</dbReference>
<comment type="caution">
    <text evidence="6">The sequence shown here is derived from an EMBL/GenBank/DDBJ whole genome shotgun (WGS) entry which is preliminary data.</text>
</comment>
<dbReference type="SMART" id="SM00835">
    <property type="entry name" value="Cupin_1"/>
    <property type="match status" value="2"/>
</dbReference>
<feature type="compositionally biased region" description="Basic and acidic residues" evidence="3">
    <location>
        <begin position="54"/>
        <end position="66"/>
    </location>
</feature>
<dbReference type="InterPro" id="IPR006045">
    <property type="entry name" value="Cupin_1"/>
</dbReference>
<evidence type="ECO:0000256" key="4">
    <source>
        <dbReference type="SAM" id="SignalP"/>
    </source>
</evidence>
<name>A0A6A2XKL3_HIBSY</name>
<feature type="compositionally biased region" description="Low complexity" evidence="3">
    <location>
        <begin position="116"/>
        <end position="136"/>
    </location>
</feature>
<dbReference type="EMBL" id="VEPZ02001512">
    <property type="protein sequence ID" value="KAE8670330.1"/>
    <property type="molecule type" value="Genomic_DNA"/>
</dbReference>
<sequence length="445" mass="49960">MVKSKSFLLVLLLLCFLSTCFAPPLILPAEEARRIQLERGTRSKTARGDANGRLVEKGSKISENNDVKGGLTRNMGSKKRRRNSGATVIRNRKFPRGGSRSAGNGAIRKDNDSSHNANNGGENSSNSRNVNRVAGRTKAGKEAAVKYAEARYQEDNGNFWVLQKFSQKHQLLNGIDEYRFALIEANPNTFVLPHHCDAEKIYFVTRGKGTLTFLTQKKKQSYDLVPGVVVKVPTGSTVYLVSQDDKEKLILAVLHRPVNNPGKFEEFFPAGQEQPQSYYQTFSNEILEAVFNTRSEQLDWVFQGKQSQSQSQQGMFRRASQEQIKSFEQRSHNAKGERREMRLQLAGSIFVPHYNSMATFVILVTKGEGHVEMVCPHLSSQSSRHEEERRSGGYKLVKARLSDGDVFVVPAGLDEVFNSPKSRTYYFVSRQSQQNGGDEESRANP</sequence>
<feature type="region of interest" description="Disordered" evidence="3">
    <location>
        <begin position="38"/>
        <end position="138"/>
    </location>
</feature>
<dbReference type="AlphaFoldDB" id="A0A6A2XKL3"/>
<evidence type="ECO:0000256" key="2">
    <source>
        <dbReference type="ARBA" id="ARBA00023597"/>
    </source>
</evidence>
<dbReference type="InterPro" id="IPR050253">
    <property type="entry name" value="Seed_Storage-Functional"/>
</dbReference>
<gene>
    <name evidence="6" type="ORF">F3Y22_tig00112159pilonHSYRG00272</name>
</gene>
<dbReference type="InterPro" id="IPR014710">
    <property type="entry name" value="RmlC-like_jellyroll"/>
</dbReference>
<reference evidence="6" key="1">
    <citation type="submission" date="2019-09" db="EMBL/GenBank/DDBJ databases">
        <title>Draft genome information of white flower Hibiscus syriacus.</title>
        <authorList>
            <person name="Kim Y.-M."/>
        </authorList>
    </citation>
    <scope>NUCLEOTIDE SEQUENCE [LARGE SCALE GENOMIC DNA]</scope>
    <source>
        <strain evidence="6">YM2019G1</strain>
    </source>
</reference>
<evidence type="ECO:0000259" key="5">
    <source>
        <dbReference type="SMART" id="SM00835"/>
    </source>
</evidence>
<feature type="domain" description="Cupin type-1" evidence="5">
    <location>
        <begin position="332"/>
        <end position="440"/>
    </location>
</feature>
<dbReference type="CDD" id="cd02244">
    <property type="entry name" value="cupin_7S_vicilin-like_N"/>
    <property type="match status" value="1"/>
</dbReference>
<feature type="signal peptide" evidence="4">
    <location>
        <begin position="1"/>
        <end position="22"/>
    </location>
</feature>
<dbReference type="InterPro" id="IPR011051">
    <property type="entry name" value="RmlC_Cupin_sf"/>
</dbReference>
<evidence type="ECO:0000256" key="3">
    <source>
        <dbReference type="SAM" id="MobiDB-lite"/>
    </source>
</evidence>
<dbReference type="Pfam" id="PF00190">
    <property type="entry name" value="Cupin_1"/>
    <property type="match status" value="2"/>
</dbReference>